<comment type="caution">
    <text evidence="1">The sequence shown here is derived from an EMBL/GenBank/DDBJ whole genome shotgun (WGS) entry which is preliminary data.</text>
</comment>
<gene>
    <name evidence="1" type="ORF">LI90_4213</name>
</gene>
<evidence type="ECO:0000313" key="1">
    <source>
        <dbReference type="EMBL" id="KWX03162.1"/>
    </source>
</evidence>
<protein>
    <submittedName>
        <fullName evidence="1">Uncharacterized protein</fullName>
    </submittedName>
</protein>
<reference evidence="2" key="1">
    <citation type="submission" date="2015-04" db="EMBL/GenBank/DDBJ databases">
        <title>Physiological reanalysis, assessment of diazotrophy, and genome sequences of multiple isolates of Streptomyces thermoautotrophicus.</title>
        <authorList>
            <person name="MacKellar D.C."/>
            <person name="Lieber L."/>
            <person name="Norman J."/>
            <person name="Bolger A."/>
            <person name="Tobin C."/>
            <person name="Murray J.W."/>
            <person name="Chang R."/>
            <person name="Ford T."/>
            <person name="Nguyen P.Q."/>
            <person name="Woodward J."/>
            <person name="Permingeat H."/>
            <person name="Joshi N.S."/>
            <person name="Silver P.A."/>
            <person name="Usadel B."/>
            <person name="Rutherford A.W."/>
            <person name="Friesen M."/>
            <person name="Prell J."/>
        </authorList>
    </citation>
    <scope>NUCLEOTIDE SEQUENCE [LARGE SCALE GENOMIC DNA]</scope>
    <source>
        <strain evidence="2">H1</strain>
    </source>
</reference>
<name>A0A132N0N0_9ACTN</name>
<dbReference type="RefSeq" id="WP_171843077.1">
    <property type="nucleotide sequence ID" value="NZ_CP171739.1"/>
</dbReference>
<dbReference type="EMBL" id="LAXD01000001">
    <property type="protein sequence ID" value="KWX03162.1"/>
    <property type="molecule type" value="Genomic_DNA"/>
</dbReference>
<dbReference type="STRING" id="1469144.LI90_4213"/>
<dbReference type="PATRIC" id="fig|1469144.10.peg.4519"/>
<accession>A0A132N0N0</accession>
<dbReference type="AlphaFoldDB" id="A0A132N0N0"/>
<sequence length="53" mass="5691">MKPKKVVIWILVIFALYTVINSPAKAADLVHSAFNAVAGSAQSIGRFFDALIS</sequence>
<organism evidence="1 2">
    <name type="scientific">Carbonactinospora thermoautotrophica</name>
    <dbReference type="NCBI Taxonomy" id="1469144"/>
    <lineage>
        <taxon>Bacteria</taxon>
        <taxon>Bacillati</taxon>
        <taxon>Actinomycetota</taxon>
        <taxon>Actinomycetes</taxon>
        <taxon>Kitasatosporales</taxon>
        <taxon>Carbonactinosporaceae</taxon>
        <taxon>Carbonactinospora</taxon>
    </lineage>
</organism>
<evidence type="ECO:0000313" key="2">
    <source>
        <dbReference type="Proteomes" id="UP000070188"/>
    </source>
</evidence>
<keyword evidence="2" id="KW-1185">Reference proteome</keyword>
<dbReference type="Proteomes" id="UP000070188">
    <property type="component" value="Unassembled WGS sequence"/>
</dbReference>
<proteinExistence type="predicted"/>